<dbReference type="GeneID" id="81209145"/>
<comment type="caution">
    <text evidence="1">The sequence shown here is derived from an EMBL/GenBank/DDBJ whole genome shotgun (WGS) entry which is preliminary data.</text>
</comment>
<dbReference type="RefSeq" id="WP_284062893.1">
    <property type="nucleotide sequence ID" value="NZ_CP126158.1"/>
</dbReference>
<protein>
    <recommendedName>
        <fullName evidence="3">Small CPxCG-related zinc finger protein</fullName>
    </recommendedName>
</protein>
<dbReference type="EMBL" id="JBHSWX010000012">
    <property type="protein sequence ID" value="MFC6786078.1"/>
    <property type="molecule type" value="Genomic_DNA"/>
</dbReference>
<reference evidence="1 2" key="1">
    <citation type="journal article" date="2019" name="Int. J. Syst. Evol. Microbiol.">
        <title>The Global Catalogue of Microorganisms (GCM) 10K type strain sequencing project: providing services to taxonomists for standard genome sequencing and annotation.</title>
        <authorList>
            <consortium name="The Broad Institute Genomics Platform"/>
            <consortium name="The Broad Institute Genome Sequencing Center for Infectious Disease"/>
            <person name="Wu L."/>
            <person name="Ma J."/>
        </authorList>
    </citation>
    <scope>NUCLEOTIDE SEQUENCE [LARGE SCALE GENOMIC DNA]</scope>
    <source>
        <strain evidence="1 2">SYNS20</strain>
    </source>
</reference>
<gene>
    <name evidence="1" type="ORF">ACFQFD_08820</name>
</gene>
<dbReference type="Proteomes" id="UP001596443">
    <property type="component" value="Unassembled WGS sequence"/>
</dbReference>
<dbReference type="AlphaFoldDB" id="A0ABD5T9M9"/>
<evidence type="ECO:0000313" key="1">
    <source>
        <dbReference type="EMBL" id="MFC6786078.1"/>
    </source>
</evidence>
<evidence type="ECO:0008006" key="3">
    <source>
        <dbReference type="Google" id="ProtNLM"/>
    </source>
</evidence>
<name>A0ABD5T9M9_9EURY</name>
<evidence type="ECO:0000313" key="2">
    <source>
        <dbReference type="Proteomes" id="UP001596443"/>
    </source>
</evidence>
<accession>A0ABD5T9M9</accession>
<keyword evidence="2" id="KW-1185">Reference proteome</keyword>
<proteinExistence type="predicted"/>
<sequence>MTSERELVCERCADSGGRPIVTTTTDDPLEVSECDRCGAILDISDHDW</sequence>
<organism evidence="1 2">
    <name type="scientific">Halobaculum halobium</name>
    <dbReference type="NCBI Taxonomy" id="3032281"/>
    <lineage>
        <taxon>Archaea</taxon>
        <taxon>Methanobacteriati</taxon>
        <taxon>Methanobacteriota</taxon>
        <taxon>Stenosarchaea group</taxon>
        <taxon>Halobacteria</taxon>
        <taxon>Halobacteriales</taxon>
        <taxon>Haloferacaceae</taxon>
        <taxon>Halobaculum</taxon>
    </lineage>
</organism>